<dbReference type="EC" id="5.3.1.24" evidence="3 9"/>
<comment type="catalytic activity">
    <reaction evidence="1 9">
        <text>N-(5-phospho-beta-D-ribosyl)anthranilate = 1-(2-carboxyphenylamino)-1-deoxy-D-ribulose 5-phosphate</text>
        <dbReference type="Rhea" id="RHEA:21540"/>
        <dbReference type="ChEBI" id="CHEBI:18277"/>
        <dbReference type="ChEBI" id="CHEBI:58613"/>
        <dbReference type="EC" id="5.3.1.24"/>
    </reaction>
</comment>
<comment type="caution">
    <text evidence="11">The sequence shown here is derived from an EMBL/GenBank/DDBJ whole genome shotgun (WGS) entry which is preliminary data.</text>
</comment>
<evidence type="ECO:0000256" key="3">
    <source>
        <dbReference type="ARBA" id="ARBA00012572"/>
    </source>
</evidence>
<dbReference type="SUPFAM" id="SSF51366">
    <property type="entry name" value="Ribulose-phoshate binding barrel"/>
    <property type="match status" value="1"/>
</dbReference>
<name>A0A1G2KUN3_9BACT</name>
<evidence type="ECO:0000256" key="6">
    <source>
        <dbReference type="ARBA" id="ARBA00022822"/>
    </source>
</evidence>
<comment type="similarity">
    <text evidence="9">Belongs to the TrpF family.</text>
</comment>
<comment type="pathway">
    <text evidence="2 9">Amino-acid biosynthesis; L-tryptophan biosynthesis; L-tryptophan from chorismate: step 3/5.</text>
</comment>
<keyword evidence="8 9" id="KW-0413">Isomerase</keyword>
<protein>
    <recommendedName>
        <fullName evidence="4 9">N-(5'-phosphoribosyl)anthranilate isomerase</fullName>
        <shortName evidence="9">PRAI</shortName>
        <ecNumber evidence="3 9">5.3.1.24</ecNumber>
    </recommendedName>
</protein>
<evidence type="ECO:0000256" key="5">
    <source>
        <dbReference type="ARBA" id="ARBA00022605"/>
    </source>
</evidence>
<accession>A0A1G2KUN3</accession>
<dbReference type="HAMAP" id="MF_00135">
    <property type="entry name" value="PRAI"/>
    <property type="match status" value="1"/>
</dbReference>
<dbReference type="Gene3D" id="3.20.20.70">
    <property type="entry name" value="Aldolase class I"/>
    <property type="match status" value="1"/>
</dbReference>
<dbReference type="CDD" id="cd00405">
    <property type="entry name" value="PRAI"/>
    <property type="match status" value="1"/>
</dbReference>
<evidence type="ECO:0000256" key="1">
    <source>
        <dbReference type="ARBA" id="ARBA00001164"/>
    </source>
</evidence>
<dbReference type="GO" id="GO:0000162">
    <property type="term" value="P:L-tryptophan biosynthetic process"/>
    <property type="evidence" value="ECO:0007669"/>
    <property type="project" value="UniProtKB-UniRule"/>
</dbReference>
<dbReference type="PANTHER" id="PTHR42894">
    <property type="entry name" value="N-(5'-PHOSPHORIBOSYL)ANTHRANILATE ISOMERASE"/>
    <property type="match status" value="1"/>
</dbReference>
<evidence type="ECO:0000256" key="8">
    <source>
        <dbReference type="ARBA" id="ARBA00023235"/>
    </source>
</evidence>
<dbReference type="Proteomes" id="UP000177811">
    <property type="component" value="Unassembled WGS sequence"/>
</dbReference>
<keyword evidence="5 9" id="KW-0028">Amino-acid biosynthesis</keyword>
<dbReference type="GO" id="GO:0004640">
    <property type="term" value="F:phosphoribosylanthranilate isomerase activity"/>
    <property type="evidence" value="ECO:0007669"/>
    <property type="project" value="UniProtKB-UniRule"/>
</dbReference>
<organism evidence="11 12">
    <name type="scientific">Candidatus Sungbacteria bacterium RIFCSPHIGHO2_02_FULL_51_29</name>
    <dbReference type="NCBI Taxonomy" id="1802273"/>
    <lineage>
        <taxon>Bacteria</taxon>
        <taxon>Candidatus Sungiibacteriota</taxon>
    </lineage>
</organism>
<dbReference type="AlphaFoldDB" id="A0A1G2KUN3"/>
<dbReference type="InterPro" id="IPR011060">
    <property type="entry name" value="RibuloseP-bd_barrel"/>
</dbReference>
<evidence type="ECO:0000256" key="2">
    <source>
        <dbReference type="ARBA" id="ARBA00004664"/>
    </source>
</evidence>
<gene>
    <name evidence="9" type="primary">trpF</name>
    <name evidence="11" type="ORF">A3C16_01660</name>
</gene>
<evidence type="ECO:0000256" key="7">
    <source>
        <dbReference type="ARBA" id="ARBA00023141"/>
    </source>
</evidence>
<dbReference type="InterPro" id="IPR001240">
    <property type="entry name" value="PRAI_dom"/>
</dbReference>
<evidence type="ECO:0000256" key="9">
    <source>
        <dbReference type="HAMAP-Rule" id="MF_00135"/>
    </source>
</evidence>
<evidence type="ECO:0000313" key="11">
    <source>
        <dbReference type="EMBL" id="OHA03135.1"/>
    </source>
</evidence>
<dbReference type="PANTHER" id="PTHR42894:SF1">
    <property type="entry name" value="N-(5'-PHOSPHORIBOSYL)ANTHRANILATE ISOMERASE"/>
    <property type="match status" value="1"/>
</dbReference>
<feature type="domain" description="N-(5'phosphoribosyl) anthranilate isomerase (PRAI)" evidence="10">
    <location>
        <begin position="3"/>
        <end position="213"/>
    </location>
</feature>
<keyword evidence="6 9" id="KW-0822">Tryptophan biosynthesis</keyword>
<evidence type="ECO:0000259" key="10">
    <source>
        <dbReference type="Pfam" id="PF00697"/>
    </source>
</evidence>
<dbReference type="InterPro" id="IPR044643">
    <property type="entry name" value="TrpF_fam"/>
</dbReference>
<evidence type="ECO:0000256" key="4">
    <source>
        <dbReference type="ARBA" id="ARBA00022272"/>
    </source>
</evidence>
<sequence>MLVKICGVSNAIDARVAVQSGADAIGFVMGGRVLPSEVEPHAQTVREIIGAFPKHVDGYLVTHLYDAEDILALSDYIRSSGIQVSEDVGIETMKALRFRTSKKIIKTIVVDATTALQKMKECEPYCDFILLDSRVGGYVGGTGATNDWDVCGTLIDSAAKPVYLAGGLTPENLLAAVRTTHPFGVDVSTGVSTYSDAYLRKDRKDPEKIKKFITRAKNFRS</sequence>
<dbReference type="EMBL" id="MHQL01000020">
    <property type="protein sequence ID" value="OHA03135.1"/>
    <property type="molecule type" value="Genomic_DNA"/>
</dbReference>
<dbReference type="UniPathway" id="UPA00035">
    <property type="reaction ID" value="UER00042"/>
</dbReference>
<keyword evidence="7 9" id="KW-0057">Aromatic amino acid biosynthesis</keyword>
<dbReference type="InterPro" id="IPR013785">
    <property type="entry name" value="Aldolase_TIM"/>
</dbReference>
<proteinExistence type="inferred from homology"/>
<dbReference type="Pfam" id="PF00697">
    <property type="entry name" value="PRAI"/>
    <property type="match status" value="1"/>
</dbReference>
<evidence type="ECO:0000313" key="12">
    <source>
        <dbReference type="Proteomes" id="UP000177811"/>
    </source>
</evidence>
<reference evidence="11 12" key="1">
    <citation type="journal article" date="2016" name="Nat. Commun.">
        <title>Thousands of microbial genomes shed light on interconnected biogeochemical processes in an aquifer system.</title>
        <authorList>
            <person name="Anantharaman K."/>
            <person name="Brown C.T."/>
            <person name="Hug L.A."/>
            <person name="Sharon I."/>
            <person name="Castelle C.J."/>
            <person name="Probst A.J."/>
            <person name="Thomas B.C."/>
            <person name="Singh A."/>
            <person name="Wilkins M.J."/>
            <person name="Karaoz U."/>
            <person name="Brodie E.L."/>
            <person name="Williams K.H."/>
            <person name="Hubbard S.S."/>
            <person name="Banfield J.F."/>
        </authorList>
    </citation>
    <scope>NUCLEOTIDE SEQUENCE [LARGE SCALE GENOMIC DNA]</scope>
</reference>